<evidence type="ECO:0000256" key="1">
    <source>
        <dbReference type="SAM" id="MobiDB-lite"/>
    </source>
</evidence>
<name>A0AAX4J9S6_9MICR</name>
<accession>A0AAX4J9S6</accession>
<dbReference type="RefSeq" id="XP_065328851.1">
    <property type="nucleotide sequence ID" value="XM_065472779.1"/>
</dbReference>
<reference evidence="2" key="1">
    <citation type="journal article" date="2024" name="BMC Genomics">
        <title>Functional annotation of a divergent genome using sequence and structure-based similarity.</title>
        <authorList>
            <person name="Svedberg D."/>
            <person name="Winiger R.R."/>
            <person name="Berg A."/>
            <person name="Sharma H."/>
            <person name="Tellgren-Roth C."/>
            <person name="Debrunner-Vossbrinck B.A."/>
            <person name="Vossbrinck C.R."/>
            <person name="Barandun J."/>
        </authorList>
    </citation>
    <scope>NUCLEOTIDE SEQUENCE</scope>
    <source>
        <strain evidence="2">Illinois isolate</strain>
    </source>
</reference>
<organism evidence="2 3">
    <name type="scientific">Vairimorpha necatrix</name>
    <dbReference type="NCBI Taxonomy" id="6039"/>
    <lineage>
        <taxon>Eukaryota</taxon>
        <taxon>Fungi</taxon>
        <taxon>Fungi incertae sedis</taxon>
        <taxon>Microsporidia</taxon>
        <taxon>Nosematidae</taxon>
        <taxon>Vairimorpha</taxon>
    </lineage>
</organism>
<proteinExistence type="predicted"/>
<feature type="compositionally biased region" description="Polar residues" evidence="1">
    <location>
        <begin position="202"/>
        <end position="220"/>
    </location>
</feature>
<feature type="region of interest" description="Disordered" evidence="1">
    <location>
        <begin position="173"/>
        <end position="220"/>
    </location>
</feature>
<dbReference type="GeneID" id="90540515"/>
<dbReference type="Proteomes" id="UP001334084">
    <property type="component" value="Chromosome 2"/>
</dbReference>
<feature type="compositionally biased region" description="Basic and acidic residues" evidence="1">
    <location>
        <begin position="173"/>
        <end position="201"/>
    </location>
</feature>
<dbReference type="AlphaFoldDB" id="A0AAX4J9S6"/>
<keyword evidence="3" id="KW-1185">Reference proteome</keyword>
<gene>
    <name evidence="2" type="ORF">VNE69_02225</name>
</gene>
<evidence type="ECO:0000313" key="3">
    <source>
        <dbReference type="Proteomes" id="UP001334084"/>
    </source>
</evidence>
<sequence>MVFSTLYLYNVHNQPQTIAILVLDDESAVKENSFVELRVSPTTKYQLFHCKNFNEEIGFSTFDNEDLKQQLCVHYIQNNTIFFYNSNILSTHKRGEVIINYGHYHKVIYNNVDLNIKNKVWCSVKLAKKAESLKALNKVLKSEKENTNVIDKIENTEVMLLEDSYNTMITEQSEKQDFHDINSSESDTKNNESKSTSHDYPTENNNSSFSTKDTNETKNTTRVIDDEDTIAINDEDTKLIDDKDANINAIEMQI</sequence>
<dbReference type="KEGG" id="vnx:VNE69_02225"/>
<evidence type="ECO:0000313" key="2">
    <source>
        <dbReference type="EMBL" id="WUR02706.1"/>
    </source>
</evidence>
<dbReference type="EMBL" id="CP142727">
    <property type="protein sequence ID" value="WUR02706.1"/>
    <property type="molecule type" value="Genomic_DNA"/>
</dbReference>
<protein>
    <submittedName>
        <fullName evidence="2">Uncharacterized protein</fullName>
    </submittedName>
</protein>